<keyword evidence="3" id="KW-0067">ATP-binding</keyword>
<dbReference type="Proteomes" id="UP000651156">
    <property type="component" value="Unassembled WGS sequence"/>
</dbReference>
<sequence>MGIKQHRRKLASGEERTYVYEVSHEQRRSVAVVRNSGSDSVSPLFYRGEEKNRIVAALKADSSLLVIGEPGCGKTTLVDSVAAALAEAGFPLATINPATPKQILLSIASQLGTDTESIEGKALTVTGLMEAIADFLSENTAFLLIDDAHRLSVSIRCWLEELHSGGQPMLLVASRPPAKDIFLKLPRIELQPLSHRQIREIMQQAAGELGIELSAAQLAQLQQRCGGNPMLAKRVVREEYLGLEENSPDHTQWVDGTPFLIAGLMVFTIVRFIGLGLNSTSLYLIGGLVGVTVGIVRLLLYSLPKKSVRLGR</sequence>
<organism evidence="3 4">
    <name type="scientific">Gloeocapsopsis crepidinum LEGE 06123</name>
    <dbReference type="NCBI Taxonomy" id="588587"/>
    <lineage>
        <taxon>Bacteria</taxon>
        <taxon>Bacillati</taxon>
        <taxon>Cyanobacteriota</taxon>
        <taxon>Cyanophyceae</taxon>
        <taxon>Oscillatoriophycideae</taxon>
        <taxon>Chroococcales</taxon>
        <taxon>Chroococcaceae</taxon>
        <taxon>Gloeocapsopsis</taxon>
    </lineage>
</organism>
<dbReference type="SUPFAM" id="SSF52540">
    <property type="entry name" value="P-loop containing nucleoside triphosphate hydrolases"/>
    <property type="match status" value="1"/>
</dbReference>
<dbReference type="CDD" id="cd00009">
    <property type="entry name" value="AAA"/>
    <property type="match status" value="1"/>
</dbReference>
<comment type="caution">
    <text evidence="3">The sequence shown here is derived from an EMBL/GenBank/DDBJ whole genome shotgun (WGS) entry which is preliminary data.</text>
</comment>
<evidence type="ECO:0000256" key="1">
    <source>
        <dbReference type="SAM" id="Phobius"/>
    </source>
</evidence>
<keyword evidence="1" id="KW-0472">Membrane</keyword>
<feature type="transmembrane region" description="Helical" evidence="1">
    <location>
        <begin position="259"/>
        <end position="277"/>
    </location>
</feature>
<evidence type="ECO:0000259" key="2">
    <source>
        <dbReference type="SMART" id="SM00382"/>
    </source>
</evidence>
<dbReference type="SMART" id="SM00382">
    <property type="entry name" value="AAA"/>
    <property type="match status" value="1"/>
</dbReference>
<dbReference type="InterPro" id="IPR049945">
    <property type="entry name" value="AAA_22"/>
</dbReference>
<feature type="domain" description="AAA+ ATPase" evidence="2">
    <location>
        <begin position="60"/>
        <end position="194"/>
    </location>
</feature>
<reference evidence="3 4" key="1">
    <citation type="submission" date="2020-10" db="EMBL/GenBank/DDBJ databases">
        <authorList>
            <person name="Castelo-Branco R."/>
            <person name="Eusebio N."/>
            <person name="Adriana R."/>
            <person name="Vieira A."/>
            <person name="Brugerolle De Fraissinette N."/>
            <person name="Rezende De Castro R."/>
            <person name="Schneider M.P."/>
            <person name="Vasconcelos V."/>
            <person name="Leao P.N."/>
        </authorList>
    </citation>
    <scope>NUCLEOTIDE SEQUENCE [LARGE SCALE GENOMIC DNA]</scope>
    <source>
        <strain evidence="3 4">LEGE 06123</strain>
    </source>
</reference>
<dbReference type="InterPro" id="IPR052026">
    <property type="entry name" value="ExeA_AAA_ATPase_DNA-bind"/>
</dbReference>
<dbReference type="RefSeq" id="WP_193934733.1">
    <property type="nucleotide sequence ID" value="NZ_CAWPMZ010000138.1"/>
</dbReference>
<dbReference type="GO" id="GO:0005524">
    <property type="term" value="F:ATP binding"/>
    <property type="evidence" value="ECO:0007669"/>
    <property type="project" value="UniProtKB-KW"/>
</dbReference>
<evidence type="ECO:0000313" key="3">
    <source>
        <dbReference type="EMBL" id="MBE9193348.1"/>
    </source>
</evidence>
<dbReference type="EMBL" id="JADEWN010000089">
    <property type="protein sequence ID" value="MBE9193348.1"/>
    <property type="molecule type" value="Genomic_DNA"/>
</dbReference>
<keyword evidence="1" id="KW-1133">Transmembrane helix</keyword>
<feature type="transmembrane region" description="Helical" evidence="1">
    <location>
        <begin position="283"/>
        <end position="303"/>
    </location>
</feature>
<dbReference type="Pfam" id="PF13401">
    <property type="entry name" value="AAA_22"/>
    <property type="match status" value="1"/>
</dbReference>
<proteinExistence type="predicted"/>
<dbReference type="PANTHER" id="PTHR35894">
    <property type="entry name" value="GENERAL SECRETION PATHWAY PROTEIN A-RELATED"/>
    <property type="match status" value="1"/>
</dbReference>
<dbReference type="InterPro" id="IPR027417">
    <property type="entry name" value="P-loop_NTPase"/>
</dbReference>
<evidence type="ECO:0000313" key="4">
    <source>
        <dbReference type="Proteomes" id="UP000651156"/>
    </source>
</evidence>
<dbReference type="Gene3D" id="3.40.50.300">
    <property type="entry name" value="P-loop containing nucleotide triphosphate hydrolases"/>
    <property type="match status" value="1"/>
</dbReference>
<dbReference type="InterPro" id="IPR003593">
    <property type="entry name" value="AAA+_ATPase"/>
</dbReference>
<keyword evidence="1" id="KW-0812">Transmembrane</keyword>
<keyword evidence="4" id="KW-1185">Reference proteome</keyword>
<gene>
    <name evidence="3" type="ORF">IQ230_23995</name>
</gene>
<protein>
    <submittedName>
        <fullName evidence="3">ATP-binding protein</fullName>
    </submittedName>
</protein>
<keyword evidence="3" id="KW-0547">Nucleotide-binding</keyword>
<dbReference type="PANTHER" id="PTHR35894:SF1">
    <property type="entry name" value="PHOSPHORIBULOKINASE _ URIDINE KINASE FAMILY"/>
    <property type="match status" value="1"/>
</dbReference>
<accession>A0ABR9UZC7</accession>
<name>A0ABR9UZC7_9CHRO</name>